<dbReference type="PANTHER" id="PTHR45138">
    <property type="entry name" value="REGULATORY COMPONENTS OF SENSORY TRANSDUCTION SYSTEM"/>
    <property type="match status" value="1"/>
</dbReference>
<keyword evidence="5" id="KW-0805">Transcription regulation</keyword>
<dbReference type="InterPro" id="IPR000160">
    <property type="entry name" value="GGDEF_dom"/>
</dbReference>
<gene>
    <name evidence="13" type="ORF">GCM10007876_05970</name>
</gene>
<proteinExistence type="predicted"/>
<dbReference type="Gene3D" id="3.40.50.2300">
    <property type="match status" value="1"/>
</dbReference>
<dbReference type="Pfam" id="PF00990">
    <property type="entry name" value="GGDEF"/>
    <property type="match status" value="1"/>
</dbReference>
<dbReference type="EC" id="2.7.7.65" evidence="2"/>
<dbReference type="CDD" id="cd01949">
    <property type="entry name" value="GGDEF"/>
    <property type="match status" value="1"/>
</dbReference>
<evidence type="ECO:0000256" key="1">
    <source>
        <dbReference type="ARBA" id="ARBA00001946"/>
    </source>
</evidence>
<protein>
    <recommendedName>
        <fullName evidence="2">diguanylate cyclase</fullName>
        <ecNumber evidence="2">2.7.7.65</ecNumber>
    </recommendedName>
</protein>
<keyword evidence="14" id="KW-1185">Reference proteome</keyword>
<comment type="caution">
    <text evidence="13">The sequence shown here is derived from an EMBL/GenBank/DDBJ whole genome shotgun (WGS) entry which is preliminary data.</text>
</comment>
<keyword evidence="7" id="KW-0804">Transcription</keyword>
<name>A0AA37W6M4_9GAMM</name>
<evidence type="ECO:0000313" key="14">
    <source>
        <dbReference type="Proteomes" id="UP001161389"/>
    </source>
</evidence>
<evidence type="ECO:0000256" key="10">
    <source>
        <dbReference type="SAM" id="Coils"/>
    </source>
</evidence>
<evidence type="ECO:0000256" key="2">
    <source>
        <dbReference type="ARBA" id="ARBA00012528"/>
    </source>
</evidence>
<dbReference type="SMART" id="SM00267">
    <property type="entry name" value="GGDEF"/>
    <property type="match status" value="1"/>
</dbReference>
<dbReference type="GO" id="GO:1902201">
    <property type="term" value="P:negative regulation of bacterial-type flagellum-dependent cell motility"/>
    <property type="evidence" value="ECO:0007669"/>
    <property type="project" value="TreeGrafter"/>
</dbReference>
<dbReference type="InterPro" id="IPR029787">
    <property type="entry name" value="Nucleotide_cyclase"/>
</dbReference>
<dbReference type="Pfam" id="PF00072">
    <property type="entry name" value="Response_reg"/>
    <property type="match status" value="1"/>
</dbReference>
<reference evidence="13" key="2">
    <citation type="submission" date="2023-01" db="EMBL/GenBank/DDBJ databases">
        <title>Draft genome sequence of Litoribrevibacter albus strain NBRC 110071.</title>
        <authorList>
            <person name="Sun Q."/>
            <person name="Mori K."/>
        </authorList>
    </citation>
    <scope>NUCLEOTIDE SEQUENCE</scope>
    <source>
        <strain evidence="13">NBRC 110071</strain>
    </source>
</reference>
<keyword evidence="6" id="KW-0238">DNA-binding</keyword>
<dbReference type="InterPro" id="IPR011006">
    <property type="entry name" value="CheY-like_superfamily"/>
</dbReference>
<dbReference type="SUPFAM" id="SSF52172">
    <property type="entry name" value="CheY-like"/>
    <property type="match status" value="1"/>
</dbReference>
<evidence type="ECO:0000256" key="6">
    <source>
        <dbReference type="ARBA" id="ARBA00023125"/>
    </source>
</evidence>
<feature type="modified residue" description="4-aspartylphosphate" evidence="9">
    <location>
        <position position="54"/>
    </location>
</feature>
<keyword evidence="10" id="KW-0175">Coiled coil</keyword>
<dbReference type="InterPro" id="IPR050469">
    <property type="entry name" value="Diguanylate_Cyclase"/>
</dbReference>
<dbReference type="GO" id="GO:0000160">
    <property type="term" value="P:phosphorelay signal transduction system"/>
    <property type="evidence" value="ECO:0007669"/>
    <property type="project" value="UniProtKB-KW"/>
</dbReference>
<comment type="catalytic activity">
    <reaction evidence="8">
        <text>2 GTP = 3',3'-c-di-GMP + 2 diphosphate</text>
        <dbReference type="Rhea" id="RHEA:24898"/>
        <dbReference type="ChEBI" id="CHEBI:33019"/>
        <dbReference type="ChEBI" id="CHEBI:37565"/>
        <dbReference type="ChEBI" id="CHEBI:58805"/>
        <dbReference type="EC" id="2.7.7.65"/>
    </reaction>
</comment>
<feature type="domain" description="Response regulatory" evidence="11">
    <location>
        <begin position="5"/>
        <end position="121"/>
    </location>
</feature>
<dbReference type="GO" id="GO:0005886">
    <property type="term" value="C:plasma membrane"/>
    <property type="evidence" value="ECO:0007669"/>
    <property type="project" value="TreeGrafter"/>
</dbReference>
<comment type="cofactor">
    <cofactor evidence="1">
        <name>Mg(2+)</name>
        <dbReference type="ChEBI" id="CHEBI:18420"/>
    </cofactor>
</comment>
<evidence type="ECO:0000259" key="11">
    <source>
        <dbReference type="PROSITE" id="PS50110"/>
    </source>
</evidence>
<dbReference type="EMBL" id="BSNM01000003">
    <property type="protein sequence ID" value="GLQ30119.1"/>
    <property type="molecule type" value="Genomic_DNA"/>
</dbReference>
<dbReference type="GO" id="GO:0052621">
    <property type="term" value="F:diguanylate cyclase activity"/>
    <property type="evidence" value="ECO:0007669"/>
    <property type="project" value="UniProtKB-EC"/>
</dbReference>
<dbReference type="FunFam" id="3.30.70.270:FF:000001">
    <property type="entry name" value="Diguanylate cyclase domain protein"/>
    <property type="match status" value="1"/>
</dbReference>
<dbReference type="GO" id="GO:0003677">
    <property type="term" value="F:DNA binding"/>
    <property type="evidence" value="ECO:0007669"/>
    <property type="project" value="UniProtKB-KW"/>
</dbReference>
<dbReference type="AlphaFoldDB" id="A0AA37W6M4"/>
<dbReference type="SUPFAM" id="SSF55073">
    <property type="entry name" value="Nucleotide cyclase"/>
    <property type="match status" value="1"/>
</dbReference>
<evidence type="ECO:0000256" key="8">
    <source>
        <dbReference type="ARBA" id="ARBA00034247"/>
    </source>
</evidence>
<dbReference type="InterPro" id="IPR043128">
    <property type="entry name" value="Rev_trsase/Diguanyl_cyclase"/>
</dbReference>
<evidence type="ECO:0000313" key="13">
    <source>
        <dbReference type="EMBL" id="GLQ30119.1"/>
    </source>
</evidence>
<dbReference type="NCBIfam" id="TIGR00254">
    <property type="entry name" value="GGDEF"/>
    <property type="match status" value="1"/>
</dbReference>
<evidence type="ECO:0000256" key="4">
    <source>
        <dbReference type="ARBA" id="ARBA00023012"/>
    </source>
</evidence>
<dbReference type="CDD" id="cd19920">
    <property type="entry name" value="REC_PA4781-like"/>
    <property type="match status" value="1"/>
</dbReference>
<sequence length="298" mass="33635">MSQETILIVDDIPQNLQILGQVLSQEGYRVAVATNGLQALDVAAKVVPDLILLDVMMPEMDGFEACRRLKKIDELVNVPVIFLTARNSTEDVVAGFEVGAVDFISKPFINVELLARVRTQVRINTLMKELEQKNKELEEKAVHDDLTGLFNHGYMFERLSYCQQLSWRYHTPLSVIMFDLDHFKQVNDTYGHQVGDTVLQKVSNVIKNAVRQVDIAGRYGGEEFMIICPETSLENTFMLAERIREEIANTLMGVEGLTVTISGGVAESHENEPVERLFNRADELLYKSKHSGRNMISC</sequence>
<evidence type="ECO:0000256" key="7">
    <source>
        <dbReference type="ARBA" id="ARBA00023163"/>
    </source>
</evidence>
<dbReference type="PROSITE" id="PS50887">
    <property type="entry name" value="GGDEF"/>
    <property type="match status" value="1"/>
</dbReference>
<dbReference type="PANTHER" id="PTHR45138:SF9">
    <property type="entry name" value="DIGUANYLATE CYCLASE DGCM-RELATED"/>
    <property type="match status" value="1"/>
</dbReference>
<evidence type="ECO:0000256" key="3">
    <source>
        <dbReference type="ARBA" id="ARBA00022553"/>
    </source>
</evidence>
<keyword evidence="3 9" id="KW-0597">Phosphoprotein</keyword>
<feature type="domain" description="GGDEF" evidence="12">
    <location>
        <begin position="171"/>
        <end position="298"/>
    </location>
</feature>
<dbReference type="PROSITE" id="PS50110">
    <property type="entry name" value="RESPONSE_REGULATORY"/>
    <property type="match status" value="1"/>
</dbReference>
<dbReference type="GO" id="GO:0043709">
    <property type="term" value="P:cell adhesion involved in single-species biofilm formation"/>
    <property type="evidence" value="ECO:0007669"/>
    <property type="project" value="TreeGrafter"/>
</dbReference>
<dbReference type="Proteomes" id="UP001161389">
    <property type="component" value="Unassembled WGS sequence"/>
</dbReference>
<evidence type="ECO:0000259" key="12">
    <source>
        <dbReference type="PROSITE" id="PS50887"/>
    </source>
</evidence>
<reference evidence="13" key="1">
    <citation type="journal article" date="2014" name="Int. J. Syst. Evol. Microbiol.">
        <title>Complete genome sequence of Corynebacterium casei LMG S-19264T (=DSM 44701T), isolated from a smear-ripened cheese.</title>
        <authorList>
            <consortium name="US DOE Joint Genome Institute (JGI-PGF)"/>
            <person name="Walter F."/>
            <person name="Albersmeier A."/>
            <person name="Kalinowski J."/>
            <person name="Ruckert C."/>
        </authorList>
    </citation>
    <scope>NUCLEOTIDE SEQUENCE</scope>
    <source>
        <strain evidence="13">NBRC 110071</strain>
    </source>
</reference>
<organism evidence="13 14">
    <name type="scientific">Litoribrevibacter albus</name>
    <dbReference type="NCBI Taxonomy" id="1473156"/>
    <lineage>
        <taxon>Bacteria</taxon>
        <taxon>Pseudomonadati</taxon>
        <taxon>Pseudomonadota</taxon>
        <taxon>Gammaproteobacteria</taxon>
        <taxon>Oceanospirillales</taxon>
        <taxon>Oceanospirillaceae</taxon>
        <taxon>Litoribrevibacter</taxon>
    </lineage>
</organism>
<evidence type="ECO:0000256" key="9">
    <source>
        <dbReference type="PROSITE-ProRule" id="PRU00169"/>
    </source>
</evidence>
<keyword evidence="4" id="KW-0902">Two-component regulatory system</keyword>
<dbReference type="SMART" id="SM00448">
    <property type="entry name" value="REC"/>
    <property type="match status" value="1"/>
</dbReference>
<feature type="coiled-coil region" evidence="10">
    <location>
        <begin position="116"/>
        <end position="147"/>
    </location>
</feature>
<dbReference type="Gene3D" id="3.30.70.270">
    <property type="match status" value="1"/>
</dbReference>
<dbReference type="RefSeq" id="WP_284378614.1">
    <property type="nucleotide sequence ID" value="NZ_BSNM01000003.1"/>
</dbReference>
<accession>A0AA37W6M4</accession>
<evidence type="ECO:0000256" key="5">
    <source>
        <dbReference type="ARBA" id="ARBA00023015"/>
    </source>
</evidence>
<dbReference type="InterPro" id="IPR001789">
    <property type="entry name" value="Sig_transdc_resp-reg_receiver"/>
</dbReference>
<dbReference type="FunFam" id="3.40.50.2300:FF:000001">
    <property type="entry name" value="DNA-binding response regulator PhoB"/>
    <property type="match status" value="1"/>
</dbReference>